<evidence type="ECO:0000256" key="10">
    <source>
        <dbReference type="ARBA" id="ARBA00023136"/>
    </source>
</evidence>
<evidence type="ECO:0000256" key="14">
    <source>
        <dbReference type="ARBA" id="ARBA00051045"/>
    </source>
</evidence>
<comment type="catalytic activity">
    <reaction evidence="14">
        <text>L-homoarginine(in) + L-arginine(out) = L-homoarginine(out) + L-arginine(in)</text>
        <dbReference type="Rhea" id="RHEA:72799"/>
        <dbReference type="ChEBI" id="CHEBI:32682"/>
        <dbReference type="ChEBI" id="CHEBI:143006"/>
    </reaction>
</comment>
<evidence type="ECO:0000256" key="21">
    <source>
        <dbReference type="ARBA" id="ARBA00080567"/>
    </source>
</evidence>
<dbReference type="SUPFAM" id="SSF103506">
    <property type="entry name" value="Mitochondrial carrier"/>
    <property type="match status" value="1"/>
</dbReference>
<comment type="catalytic activity">
    <reaction evidence="13">
        <text>L-histidine(out) + L-arginine(in) = L-histidine(in) + L-arginine(out)</text>
        <dbReference type="Rhea" id="RHEA:71063"/>
        <dbReference type="ChEBI" id="CHEBI:32682"/>
        <dbReference type="ChEBI" id="CHEBI:57595"/>
    </reaction>
</comment>
<feature type="repeat" description="Solcar" evidence="22">
    <location>
        <begin position="3"/>
        <end position="87"/>
    </location>
</feature>
<feature type="repeat" description="Solcar" evidence="22">
    <location>
        <begin position="181"/>
        <end position="269"/>
    </location>
</feature>
<organism evidence="24 25">
    <name type="scientific">Pyrocoelia pectoralis</name>
    <dbReference type="NCBI Taxonomy" id="417401"/>
    <lineage>
        <taxon>Eukaryota</taxon>
        <taxon>Metazoa</taxon>
        <taxon>Ecdysozoa</taxon>
        <taxon>Arthropoda</taxon>
        <taxon>Hexapoda</taxon>
        <taxon>Insecta</taxon>
        <taxon>Pterygota</taxon>
        <taxon>Neoptera</taxon>
        <taxon>Endopterygota</taxon>
        <taxon>Coleoptera</taxon>
        <taxon>Polyphaga</taxon>
        <taxon>Elateriformia</taxon>
        <taxon>Elateroidea</taxon>
        <taxon>Lampyridae</taxon>
        <taxon>Lampyrinae</taxon>
        <taxon>Pyrocoelia</taxon>
    </lineage>
</organism>
<evidence type="ECO:0000256" key="23">
    <source>
        <dbReference type="RuleBase" id="RU000488"/>
    </source>
</evidence>
<sequence>MMAADFIAGCIGGCAGIAVGHPFDTVKVHLQTQDALNPKYRGTLHCFRSLLVKEGIRGLYKGMSSPLIGVAAINAIVFGVYGNTQRYCSDPNSLVTHCLAGSVAGLVQTGICSPMELIKTRVQVAGNKMRPMECLRHIYNTEGVRGVFRGLNITAAREVPSFAAYFVTYEYLTRSNDNTRTSTATMLLAGGLAGCASWSIVYPVDVIKSRLQVDGMNGVPKYKNSWDCCRKGIANEGLGFLTRGLTPTLIRAFPTNAACFTAVTWCMRLFNGEISLGIKNNDNTTDESFWSSAVNIAQNCENTAAVA</sequence>
<comment type="subcellular location">
    <subcellularLocation>
        <location evidence="1">Mitochondrion inner membrane</location>
        <topology evidence="1">Multi-pass membrane protein</topology>
    </subcellularLocation>
</comment>
<dbReference type="EMBL" id="JAVRBK010000004">
    <property type="protein sequence ID" value="KAK5645388.1"/>
    <property type="molecule type" value="Genomic_DNA"/>
</dbReference>
<dbReference type="AlphaFoldDB" id="A0AAN7VEM4"/>
<keyword evidence="8" id="KW-1133">Transmembrane helix</keyword>
<dbReference type="PANTHER" id="PTHR45624:SF61">
    <property type="entry name" value="MITOCHONDRIAL BASIC AMINO ACIDS TRANSPORTER"/>
    <property type="match status" value="1"/>
</dbReference>
<evidence type="ECO:0000256" key="6">
    <source>
        <dbReference type="ARBA" id="ARBA00022792"/>
    </source>
</evidence>
<evidence type="ECO:0000256" key="13">
    <source>
        <dbReference type="ARBA" id="ARBA00050768"/>
    </source>
</evidence>
<evidence type="ECO:0000313" key="24">
    <source>
        <dbReference type="EMBL" id="KAK5645388.1"/>
    </source>
</evidence>
<evidence type="ECO:0000256" key="20">
    <source>
        <dbReference type="ARBA" id="ARBA00079387"/>
    </source>
</evidence>
<evidence type="ECO:0000256" key="11">
    <source>
        <dbReference type="ARBA" id="ARBA00049090"/>
    </source>
</evidence>
<comment type="caution">
    <text evidence="24">The sequence shown here is derived from an EMBL/GenBank/DDBJ whole genome shotgun (WGS) entry which is preliminary data.</text>
</comment>
<evidence type="ECO:0000256" key="18">
    <source>
        <dbReference type="ARBA" id="ARBA00076491"/>
    </source>
</evidence>
<evidence type="ECO:0000256" key="16">
    <source>
        <dbReference type="ARBA" id="ARBA00052673"/>
    </source>
</evidence>
<evidence type="ECO:0000256" key="9">
    <source>
        <dbReference type="ARBA" id="ARBA00023128"/>
    </source>
</evidence>
<comment type="catalytic activity">
    <reaction evidence="16">
        <text>N(omega)-methyl-L-arginine(in) + L-arginine(out) = N(omega)-methyl-L-arginine(out) + L-arginine(in)</text>
        <dbReference type="Rhea" id="RHEA:72803"/>
        <dbReference type="ChEBI" id="CHEBI:32682"/>
        <dbReference type="ChEBI" id="CHEBI:114953"/>
    </reaction>
</comment>
<evidence type="ECO:0000256" key="19">
    <source>
        <dbReference type="ARBA" id="ARBA00078745"/>
    </source>
</evidence>
<dbReference type="Proteomes" id="UP001329430">
    <property type="component" value="Chromosome 4"/>
</dbReference>
<dbReference type="Gene3D" id="1.50.40.10">
    <property type="entry name" value="Mitochondrial carrier domain"/>
    <property type="match status" value="2"/>
</dbReference>
<dbReference type="Pfam" id="PF00153">
    <property type="entry name" value="Mito_carr"/>
    <property type="match status" value="3"/>
</dbReference>
<keyword evidence="25" id="KW-1185">Reference proteome</keyword>
<keyword evidence="3 23" id="KW-0813">Transport</keyword>
<keyword evidence="7" id="KW-0029">Amino-acid transport</keyword>
<reference evidence="24 25" key="1">
    <citation type="journal article" date="2024" name="Insects">
        <title>An Improved Chromosome-Level Genome Assembly of the Firefly Pyrocoelia pectoralis.</title>
        <authorList>
            <person name="Fu X."/>
            <person name="Meyer-Rochow V.B."/>
            <person name="Ballantyne L."/>
            <person name="Zhu X."/>
        </authorList>
    </citation>
    <scope>NUCLEOTIDE SEQUENCE [LARGE SCALE GENOMIC DNA]</scope>
    <source>
        <strain evidence="24">XCY_ONT2</strain>
    </source>
</reference>
<evidence type="ECO:0000256" key="22">
    <source>
        <dbReference type="PROSITE-ProRule" id="PRU00282"/>
    </source>
</evidence>
<evidence type="ECO:0000256" key="8">
    <source>
        <dbReference type="ARBA" id="ARBA00022989"/>
    </source>
</evidence>
<dbReference type="PANTHER" id="PTHR45624">
    <property type="entry name" value="MITOCHONDRIAL BASIC AMINO ACIDS TRANSPORTER-RELATED"/>
    <property type="match status" value="1"/>
</dbReference>
<comment type="catalytic activity">
    <reaction evidence="15">
        <text>L-ornithine(in) + L-arginine(out) = L-ornithine(out) + L-arginine(in)</text>
        <dbReference type="Rhea" id="RHEA:34991"/>
        <dbReference type="ChEBI" id="CHEBI:32682"/>
        <dbReference type="ChEBI" id="CHEBI:46911"/>
    </reaction>
</comment>
<dbReference type="InterPro" id="IPR018108">
    <property type="entry name" value="MCP_transmembrane"/>
</dbReference>
<dbReference type="InterPro" id="IPR002067">
    <property type="entry name" value="MCP"/>
</dbReference>
<dbReference type="GO" id="GO:0005289">
    <property type="term" value="F:high-affinity L-arginine transmembrane transporter activity"/>
    <property type="evidence" value="ECO:0007669"/>
    <property type="project" value="TreeGrafter"/>
</dbReference>
<dbReference type="FunFam" id="1.50.40.10:FF:000037">
    <property type="entry name" value="Solute carrier family 25 member 29"/>
    <property type="match status" value="1"/>
</dbReference>
<evidence type="ECO:0000256" key="15">
    <source>
        <dbReference type="ARBA" id="ARBA00051921"/>
    </source>
</evidence>
<dbReference type="InterPro" id="IPR023395">
    <property type="entry name" value="MCP_dom_sf"/>
</dbReference>
<evidence type="ECO:0000256" key="5">
    <source>
        <dbReference type="ARBA" id="ARBA00022737"/>
    </source>
</evidence>
<accession>A0AAN7VEM4</accession>
<comment type="catalytic activity">
    <reaction evidence="11">
        <text>L-lysine(out) + L-arginine(in) = L-lysine(in) + L-arginine(out)</text>
        <dbReference type="Rhea" id="RHEA:70827"/>
        <dbReference type="ChEBI" id="CHEBI:32551"/>
        <dbReference type="ChEBI" id="CHEBI:32682"/>
    </reaction>
</comment>
<keyword evidence="5" id="KW-0677">Repeat</keyword>
<evidence type="ECO:0000256" key="1">
    <source>
        <dbReference type="ARBA" id="ARBA00004448"/>
    </source>
</evidence>
<evidence type="ECO:0000256" key="2">
    <source>
        <dbReference type="ARBA" id="ARBA00006375"/>
    </source>
</evidence>
<dbReference type="GO" id="GO:0005743">
    <property type="term" value="C:mitochondrial inner membrane"/>
    <property type="evidence" value="ECO:0007669"/>
    <property type="project" value="UniProtKB-SubCell"/>
</dbReference>
<evidence type="ECO:0000256" key="12">
    <source>
        <dbReference type="ARBA" id="ARBA00050592"/>
    </source>
</evidence>
<protein>
    <recommendedName>
        <fullName evidence="17">Mitochondrial basic amino acids transporter</fullName>
    </recommendedName>
    <alternativeName>
        <fullName evidence="21">Carnitine/acylcarnitine translocase-like</fullName>
    </alternativeName>
    <alternativeName>
        <fullName evidence="20">Mitochondrial carnitine/acylcarnitine carrier protein CACL</fullName>
    </alternativeName>
    <alternativeName>
        <fullName evidence="19">Mitochondrial ornithine transporter 3</fullName>
    </alternativeName>
    <alternativeName>
        <fullName evidence="18">Solute carrier family 25 member 29</fullName>
    </alternativeName>
</protein>
<evidence type="ECO:0000256" key="7">
    <source>
        <dbReference type="ARBA" id="ARBA00022970"/>
    </source>
</evidence>
<keyword evidence="9" id="KW-0496">Mitochondrion</keyword>
<comment type="similarity">
    <text evidence="2 23">Belongs to the mitochondrial carrier (TC 2.A.29) family.</text>
</comment>
<dbReference type="InterPro" id="IPR050567">
    <property type="entry name" value="Mitochondrial_Carrier"/>
</dbReference>
<keyword evidence="6" id="KW-0999">Mitochondrion inner membrane</keyword>
<dbReference type="PROSITE" id="PS50920">
    <property type="entry name" value="SOLCAR"/>
    <property type="match status" value="3"/>
</dbReference>
<keyword evidence="4 22" id="KW-0812">Transmembrane</keyword>
<name>A0AAN7VEM4_9COLE</name>
<keyword evidence="10 22" id="KW-0472">Membrane</keyword>
<feature type="repeat" description="Solcar" evidence="22">
    <location>
        <begin position="92"/>
        <end position="175"/>
    </location>
</feature>
<evidence type="ECO:0000256" key="4">
    <source>
        <dbReference type="ARBA" id="ARBA00022692"/>
    </source>
</evidence>
<gene>
    <name evidence="24" type="ORF">RI129_006688</name>
</gene>
<proteinExistence type="inferred from homology"/>
<evidence type="ECO:0000256" key="17">
    <source>
        <dbReference type="ARBA" id="ARBA00071763"/>
    </source>
</evidence>
<dbReference type="PRINTS" id="PR00926">
    <property type="entry name" value="MITOCARRIER"/>
</dbReference>
<dbReference type="GO" id="GO:1990575">
    <property type="term" value="P:mitochondrial L-ornithine transmembrane transport"/>
    <property type="evidence" value="ECO:0007669"/>
    <property type="project" value="TreeGrafter"/>
</dbReference>
<evidence type="ECO:0000256" key="3">
    <source>
        <dbReference type="ARBA" id="ARBA00022448"/>
    </source>
</evidence>
<comment type="catalytic activity">
    <reaction evidence="12">
        <text>L-histidine(out) = L-histidine(in)</text>
        <dbReference type="Rhea" id="RHEA:72807"/>
        <dbReference type="ChEBI" id="CHEBI:57595"/>
    </reaction>
</comment>
<evidence type="ECO:0000313" key="25">
    <source>
        <dbReference type="Proteomes" id="UP001329430"/>
    </source>
</evidence>